<feature type="chain" id="PRO_5040258491" evidence="1">
    <location>
        <begin position="21"/>
        <end position="267"/>
    </location>
</feature>
<organism evidence="2 3">
    <name type="scientific">Chrysodeixis includens</name>
    <name type="common">Soybean looper</name>
    <name type="synonym">Pseudoplusia includens</name>
    <dbReference type="NCBI Taxonomy" id="689277"/>
    <lineage>
        <taxon>Eukaryota</taxon>
        <taxon>Metazoa</taxon>
        <taxon>Ecdysozoa</taxon>
        <taxon>Arthropoda</taxon>
        <taxon>Hexapoda</taxon>
        <taxon>Insecta</taxon>
        <taxon>Pterygota</taxon>
        <taxon>Neoptera</taxon>
        <taxon>Endopterygota</taxon>
        <taxon>Lepidoptera</taxon>
        <taxon>Glossata</taxon>
        <taxon>Ditrysia</taxon>
        <taxon>Noctuoidea</taxon>
        <taxon>Noctuidae</taxon>
        <taxon>Plusiinae</taxon>
        <taxon>Chrysodeixis</taxon>
    </lineage>
</organism>
<proteinExistence type="predicted"/>
<gene>
    <name evidence="2" type="ORF">CINC_LOCUS9039</name>
</gene>
<name>A0A9N8Q0C1_CHRIL</name>
<dbReference type="EMBL" id="LR824032">
    <property type="protein sequence ID" value="CAD0206749.1"/>
    <property type="molecule type" value="Genomic_DNA"/>
</dbReference>
<dbReference type="Proteomes" id="UP001154114">
    <property type="component" value="Chromosome 29"/>
</dbReference>
<evidence type="ECO:0000313" key="2">
    <source>
        <dbReference type="EMBL" id="CAD0206749.1"/>
    </source>
</evidence>
<keyword evidence="1" id="KW-0732">Signal</keyword>
<accession>A0A9N8Q0C1</accession>
<dbReference type="OrthoDB" id="7473777at2759"/>
<keyword evidence="3" id="KW-1185">Reference proteome</keyword>
<evidence type="ECO:0000256" key="1">
    <source>
        <dbReference type="SAM" id="SignalP"/>
    </source>
</evidence>
<protein>
    <submittedName>
        <fullName evidence="2">Uncharacterized protein</fullName>
    </submittedName>
</protein>
<sequence length="267" mass="28583">MARGLICLLITQSLICKAFSSIALPAAVQQYLHLAAIPQTVTVPTQANTAPISSQVPANFANIANIATNYPTPVTNQVANSYANPIANQIANTILATYTNSQASSNCPSNVPRPPVSLPSLSPLALPNLVSGLPEARPIDRPNVSSIDSKLLNNLAIALQLLIVSNILNSPPPELQGKEDCDPQNVYPKIDGLPNSNFVGSSNYVEPNVMQGYSPSKTGMSLMSPYEALGPMSPYSDKAMPQFGNPRKDFRSPYSMIDTDLFPRDLF</sequence>
<dbReference type="AlphaFoldDB" id="A0A9N8Q0C1"/>
<evidence type="ECO:0000313" key="3">
    <source>
        <dbReference type="Proteomes" id="UP001154114"/>
    </source>
</evidence>
<feature type="signal peptide" evidence="1">
    <location>
        <begin position="1"/>
        <end position="20"/>
    </location>
</feature>
<reference evidence="2" key="1">
    <citation type="submission" date="2021-12" db="EMBL/GenBank/DDBJ databases">
        <authorList>
            <person name="King R."/>
        </authorList>
    </citation>
    <scope>NUCLEOTIDE SEQUENCE</scope>
</reference>